<organism evidence="2 3">
    <name type="scientific">Calocera cornea HHB12733</name>
    <dbReference type="NCBI Taxonomy" id="1353952"/>
    <lineage>
        <taxon>Eukaryota</taxon>
        <taxon>Fungi</taxon>
        <taxon>Dikarya</taxon>
        <taxon>Basidiomycota</taxon>
        <taxon>Agaricomycotina</taxon>
        <taxon>Dacrymycetes</taxon>
        <taxon>Dacrymycetales</taxon>
        <taxon>Dacrymycetaceae</taxon>
        <taxon>Calocera</taxon>
    </lineage>
</organism>
<dbReference type="AlphaFoldDB" id="A0A165IDS2"/>
<proteinExistence type="predicted"/>
<sequence>MGWSEGAGARMVRAQTRGASGRGARQSCNALSHAHPRAVSRPPCLLLPSATPLLALFSPPRPPSACSPFSLGLPCTGPFQLLPPLPHPHPLFQHHTRTIIHAPAGPGLPAPRKDRT</sequence>
<name>A0A165IDS2_9BASI</name>
<dbReference type="EMBL" id="KV423931">
    <property type="protein sequence ID" value="KZT60435.1"/>
    <property type="molecule type" value="Genomic_DNA"/>
</dbReference>
<dbReference type="InParanoid" id="A0A165IDS2"/>
<reference evidence="2 3" key="1">
    <citation type="journal article" date="2016" name="Mol. Biol. Evol.">
        <title>Comparative Genomics of Early-Diverging Mushroom-Forming Fungi Provides Insights into the Origins of Lignocellulose Decay Capabilities.</title>
        <authorList>
            <person name="Nagy L.G."/>
            <person name="Riley R."/>
            <person name="Tritt A."/>
            <person name="Adam C."/>
            <person name="Daum C."/>
            <person name="Floudas D."/>
            <person name="Sun H."/>
            <person name="Yadav J.S."/>
            <person name="Pangilinan J."/>
            <person name="Larsson K.H."/>
            <person name="Matsuura K."/>
            <person name="Barry K."/>
            <person name="Labutti K."/>
            <person name="Kuo R."/>
            <person name="Ohm R.A."/>
            <person name="Bhattacharya S.S."/>
            <person name="Shirouzu T."/>
            <person name="Yoshinaga Y."/>
            <person name="Martin F.M."/>
            <person name="Grigoriev I.V."/>
            <person name="Hibbett D.S."/>
        </authorList>
    </citation>
    <scope>NUCLEOTIDE SEQUENCE [LARGE SCALE GENOMIC DNA]</scope>
    <source>
        <strain evidence="2 3">HHB12733</strain>
    </source>
</reference>
<accession>A0A165IDS2</accession>
<evidence type="ECO:0000313" key="2">
    <source>
        <dbReference type="EMBL" id="KZT60435.1"/>
    </source>
</evidence>
<evidence type="ECO:0000313" key="3">
    <source>
        <dbReference type="Proteomes" id="UP000076842"/>
    </source>
</evidence>
<protein>
    <submittedName>
        <fullName evidence="2">Uncharacterized protein</fullName>
    </submittedName>
</protein>
<dbReference type="Proteomes" id="UP000076842">
    <property type="component" value="Unassembled WGS sequence"/>
</dbReference>
<gene>
    <name evidence="2" type="ORF">CALCODRAFT_118883</name>
</gene>
<feature type="region of interest" description="Disordered" evidence="1">
    <location>
        <begin position="1"/>
        <end position="31"/>
    </location>
</feature>
<keyword evidence="3" id="KW-1185">Reference proteome</keyword>
<evidence type="ECO:0000256" key="1">
    <source>
        <dbReference type="SAM" id="MobiDB-lite"/>
    </source>
</evidence>